<organism evidence="17 18">
    <name type="scientific">Pyrocoelia pectoralis</name>
    <dbReference type="NCBI Taxonomy" id="417401"/>
    <lineage>
        <taxon>Eukaryota</taxon>
        <taxon>Metazoa</taxon>
        <taxon>Ecdysozoa</taxon>
        <taxon>Arthropoda</taxon>
        <taxon>Hexapoda</taxon>
        <taxon>Insecta</taxon>
        <taxon>Pterygota</taxon>
        <taxon>Neoptera</taxon>
        <taxon>Endopterygota</taxon>
        <taxon>Coleoptera</taxon>
        <taxon>Polyphaga</taxon>
        <taxon>Elateriformia</taxon>
        <taxon>Elateroidea</taxon>
        <taxon>Lampyridae</taxon>
        <taxon>Lampyrinae</taxon>
        <taxon>Pyrocoelia</taxon>
    </lineage>
</organism>
<comment type="caution">
    <text evidence="17">The sequence shown here is derived from an EMBL/GenBank/DDBJ whole genome shotgun (WGS) entry which is preliminary data.</text>
</comment>
<gene>
    <name evidence="17" type="ORF">RI129_003825</name>
</gene>
<comment type="function">
    <text evidence="12">Required for the export of mRNAs containing poly(A) tails from the nucleus into the cytoplasm. May be involved in the terminal step of the mRNA transport through the nuclear pore complex (NPC).</text>
</comment>
<keyword evidence="9 16" id="KW-0175">Coiled coil</keyword>
<comment type="similarity">
    <text evidence="3">Belongs to the GLE1 family.</text>
</comment>
<name>A0AAN7VRG4_9COLE</name>
<evidence type="ECO:0000256" key="1">
    <source>
        <dbReference type="ARBA" id="ARBA00004496"/>
    </source>
</evidence>
<protein>
    <recommendedName>
        <fullName evidence="13">mRNA export factor GLE1</fullName>
    </recommendedName>
    <alternativeName>
        <fullName evidence="15">GLE1 RNA export mediator</fullName>
    </alternativeName>
    <alternativeName>
        <fullName evidence="14">Nucleoporin GLE1</fullName>
    </alternativeName>
</protein>
<evidence type="ECO:0000256" key="14">
    <source>
        <dbReference type="ARBA" id="ARBA00029983"/>
    </source>
</evidence>
<dbReference type="FunFam" id="1.25.40.510:FF:000001">
    <property type="entry name" value="Nucleoporin GLE1 isoform 1"/>
    <property type="match status" value="1"/>
</dbReference>
<evidence type="ECO:0000256" key="11">
    <source>
        <dbReference type="ARBA" id="ARBA00023242"/>
    </source>
</evidence>
<evidence type="ECO:0000256" key="4">
    <source>
        <dbReference type="ARBA" id="ARBA00022448"/>
    </source>
</evidence>
<keyword evidence="4" id="KW-0813">Transport</keyword>
<dbReference type="InterPro" id="IPR038506">
    <property type="entry name" value="GLE1-like_sf"/>
</dbReference>
<feature type="coiled-coil region" evidence="16">
    <location>
        <begin position="141"/>
        <end position="171"/>
    </location>
</feature>
<dbReference type="GO" id="GO:0005737">
    <property type="term" value="C:cytoplasm"/>
    <property type="evidence" value="ECO:0007669"/>
    <property type="project" value="UniProtKB-SubCell"/>
</dbReference>
<dbReference type="EMBL" id="JAVRBK010000002">
    <property type="protein sequence ID" value="KAK5648933.1"/>
    <property type="molecule type" value="Genomic_DNA"/>
</dbReference>
<evidence type="ECO:0000313" key="17">
    <source>
        <dbReference type="EMBL" id="KAK5648933.1"/>
    </source>
</evidence>
<evidence type="ECO:0000313" key="18">
    <source>
        <dbReference type="Proteomes" id="UP001329430"/>
    </source>
</evidence>
<dbReference type="PANTHER" id="PTHR12960:SF0">
    <property type="entry name" value="MRNA EXPORT FACTOR GLE1"/>
    <property type="match status" value="1"/>
</dbReference>
<evidence type="ECO:0000256" key="9">
    <source>
        <dbReference type="ARBA" id="ARBA00023054"/>
    </source>
</evidence>
<proteinExistence type="inferred from homology"/>
<evidence type="ECO:0000256" key="16">
    <source>
        <dbReference type="SAM" id="Coils"/>
    </source>
</evidence>
<comment type="subcellular location">
    <subcellularLocation>
        <location evidence="1">Cytoplasm</location>
    </subcellularLocation>
    <subcellularLocation>
        <location evidence="2">Nucleus</location>
        <location evidence="2">Nuclear pore complex</location>
    </subcellularLocation>
</comment>
<keyword evidence="5" id="KW-0963">Cytoplasm</keyword>
<dbReference type="GO" id="GO:0015031">
    <property type="term" value="P:protein transport"/>
    <property type="evidence" value="ECO:0007669"/>
    <property type="project" value="UniProtKB-KW"/>
</dbReference>
<evidence type="ECO:0000256" key="15">
    <source>
        <dbReference type="ARBA" id="ARBA00030897"/>
    </source>
</evidence>
<dbReference type="Gene3D" id="1.25.40.510">
    <property type="entry name" value="GLE1-like"/>
    <property type="match status" value="1"/>
</dbReference>
<dbReference type="Pfam" id="PF07817">
    <property type="entry name" value="GLE1"/>
    <property type="match status" value="1"/>
</dbReference>
<evidence type="ECO:0000256" key="12">
    <source>
        <dbReference type="ARBA" id="ARBA00024680"/>
    </source>
</evidence>
<reference evidence="17 18" key="1">
    <citation type="journal article" date="2024" name="Insects">
        <title>An Improved Chromosome-Level Genome Assembly of the Firefly Pyrocoelia pectoralis.</title>
        <authorList>
            <person name="Fu X."/>
            <person name="Meyer-Rochow V.B."/>
            <person name="Ballantyne L."/>
            <person name="Zhu X."/>
        </authorList>
    </citation>
    <scope>NUCLEOTIDE SEQUENCE [LARGE SCALE GENOMIC DNA]</scope>
    <source>
        <strain evidence="17">XCY_ONT2</strain>
    </source>
</reference>
<evidence type="ECO:0000256" key="8">
    <source>
        <dbReference type="ARBA" id="ARBA00023010"/>
    </source>
</evidence>
<evidence type="ECO:0000256" key="6">
    <source>
        <dbReference type="ARBA" id="ARBA00022816"/>
    </source>
</evidence>
<keyword evidence="7" id="KW-0653">Protein transport</keyword>
<dbReference type="Proteomes" id="UP001329430">
    <property type="component" value="Chromosome 2"/>
</dbReference>
<dbReference type="PANTHER" id="PTHR12960">
    <property type="entry name" value="GLE-1-RELATED"/>
    <property type="match status" value="1"/>
</dbReference>
<keyword evidence="10" id="KW-0906">Nuclear pore complex</keyword>
<dbReference type="InterPro" id="IPR012476">
    <property type="entry name" value="GLE1"/>
</dbReference>
<evidence type="ECO:0000256" key="2">
    <source>
        <dbReference type="ARBA" id="ARBA00004567"/>
    </source>
</evidence>
<dbReference type="GO" id="GO:0000822">
    <property type="term" value="F:inositol hexakisphosphate binding"/>
    <property type="evidence" value="ECO:0007669"/>
    <property type="project" value="TreeGrafter"/>
</dbReference>
<evidence type="ECO:0000256" key="7">
    <source>
        <dbReference type="ARBA" id="ARBA00022927"/>
    </source>
</evidence>
<feature type="coiled-coil region" evidence="16">
    <location>
        <begin position="247"/>
        <end position="274"/>
    </location>
</feature>
<sequence length="604" mass="70354">MESMSNFKRSALSKSQSINPYVTSTTIGPSTRISDTHKGYMMYKDVGVQTIPFLELEDKPNLTTVWKALREELEKDRLRRVQESLNSRINSMTEFSKRNQRDTYKILDEKQRALLNERHQQELLIMQKLEQYNKDNISLQQQQLLQYYEDLNERKKKLDKELKEYERHKKVKTIIDKIKADQVEFRQIYQDINATLLTCKYPHELKKVLGDIPIQLQCLPDSMEEIVNQCKTFKVSDRESTTSGQLVQNLKVVLENLKHKISEVILEKEKQKEVEQKPKPRTKPLQSNVKPAQIDKIISKSSLHTYANLQAFLDNFAQLYGDLLKDERLKNFKRDCKNAVNIPVNTISAVNSQHLLDKYRKLSHLLEGKRVEVGDTYITASQHPQGVAYCTNLLANKFVLQGDVMISSKPEAAFGYASIISALWYDHENFGKLLLAHFHRQCPYLVPFYPPHTIGQDDKDYYISLGYQYKNNVVEKHDKFLKRMAGIMRLYAAIIVTKPKRGQRNLHGISEGWRWLTAFLNLDPKPDITATLLHEFFEIAGSTMEIVYGNSFRKLIKFVCSVYFPLIRKIDTGGPVSRLELLLQEYLQKGQFEEPQGMFPNNFW</sequence>
<evidence type="ECO:0000256" key="3">
    <source>
        <dbReference type="ARBA" id="ARBA00011056"/>
    </source>
</evidence>
<evidence type="ECO:0000256" key="13">
    <source>
        <dbReference type="ARBA" id="ARBA00026227"/>
    </source>
</evidence>
<keyword evidence="18" id="KW-1185">Reference proteome</keyword>
<dbReference type="GO" id="GO:0031369">
    <property type="term" value="F:translation initiation factor binding"/>
    <property type="evidence" value="ECO:0007669"/>
    <property type="project" value="TreeGrafter"/>
</dbReference>
<dbReference type="GO" id="GO:0005543">
    <property type="term" value="F:phospholipid binding"/>
    <property type="evidence" value="ECO:0007669"/>
    <property type="project" value="TreeGrafter"/>
</dbReference>
<keyword evidence="11" id="KW-0539">Nucleus</keyword>
<keyword evidence="6" id="KW-0509">mRNA transport</keyword>
<accession>A0AAN7VRG4</accession>
<keyword evidence="8" id="KW-0811">Translocation</keyword>
<evidence type="ECO:0000256" key="10">
    <source>
        <dbReference type="ARBA" id="ARBA00023132"/>
    </source>
</evidence>
<evidence type="ECO:0000256" key="5">
    <source>
        <dbReference type="ARBA" id="ARBA00022490"/>
    </source>
</evidence>
<dbReference type="AlphaFoldDB" id="A0AAN7VRG4"/>
<dbReference type="GO" id="GO:0044614">
    <property type="term" value="C:nuclear pore cytoplasmic filaments"/>
    <property type="evidence" value="ECO:0007669"/>
    <property type="project" value="TreeGrafter"/>
</dbReference>
<dbReference type="GO" id="GO:0016973">
    <property type="term" value="P:poly(A)+ mRNA export from nucleus"/>
    <property type="evidence" value="ECO:0007669"/>
    <property type="project" value="InterPro"/>
</dbReference>